<keyword evidence="7 11" id="KW-1133">Transmembrane helix</keyword>
<feature type="compositionally biased region" description="Acidic residues" evidence="10">
    <location>
        <begin position="749"/>
        <end position="772"/>
    </location>
</feature>
<evidence type="ECO:0000256" key="10">
    <source>
        <dbReference type="SAM" id="MobiDB-lite"/>
    </source>
</evidence>
<dbReference type="PANTHER" id="PTHR22683:SF1">
    <property type="entry name" value="TYPE VII SECRETION SYSTEM PROTEIN ESSC"/>
    <property type="match status" value="1"/>
</dbReference>
<evidence type="ECO:0000313" key="14">
    <source>
        <dbReference type="Proteomes" id="UP000886842"/>
    </source>
</evidence>
<dbReference type="EMBL" id="DVLP01000013">
    <property type="protein sequence ID" value="HIT74018.1"/>
    <property type="molecule type" value="Genomic_DNA"/>
</dbReference>
<dbReference type="Gene3D" id="3.40.50.300">
    <property type="entry name" value="P-loop containing nucleotide triphosphate hydrolases"/>
    <property type="match status" value="3"/>
</dbReference>
<dbReference type="NCBIfam" id="TIGR03924">
    <property type="entry name" value="T7SS_EccC_a"/>
    <property type="match status" value="1"/>
</dbReference>
<evidence type="ECO:0000256" key="5">
    <source>
        <dbReference type="ARBA" id="ARBA00022741"/>
    </source>
</evidence>
<protein>
    <submittedName>
        <fullName evidence="13">Type VII secretion protein EccCa</fullName>
    </submittedName>
</protein>
<feature type="binding site" evidence="9">
    <location>
        <begin position="487"/>
        <end position="494"/>
    </location>
    <ligand>
        <name>ATP</name>
        <dbReference type="ChEBI" id="CHEBI:30616"/>
    </ligand>
</feature>
<organism evidence="13 14">
    <name type="scientific">Candidatus Avipropionibacterium avicola</name>
    <dbReference type="NCBI Taxonomy" id="2840701"/>
    <lineage>
        <taxon>Bacteria</taxon>
        <taxon>Bacillati</taxon>
        <taxon>Actinomycetota</taxon>
        <taxon>Actinomycetes</taxon>
        <taxon>Propionibacteriales</taxon>
        <taxon>Propionibacteriaceae</taxon>
        <taxon>Propionibacteriaceae incertae sedis</taxon>
        <taxon>Candidatus Avipropionibacterium</taxon>
    </lineage>
</organism>
<feature type="region of interest" description="Disordered" evidence="10">
    <location>
        <begin position="747"/>
        <end position="772"/>
    </location>
</feature>
<dbReference type="InterPro" id="IPR023837">
    <property type="entry name" value="EccCb-like_Actinobacteria"/>
</dbReference>
<feature type="non-terminal residue" evidence="13">
    <location>
        <position position="1076"/>
    </location>
</feature>
<evidence type="ECO:0000256" key="9">
    <source>
        <dbReference type="PROSITE-ProRule" id="PRU00289"/>
    </source>
</evidence>
<dbReference type="PANTHER" id="PTHR22683">
    <property type="entry name" value="SPORULATION PROTEIN RELATED"/>
    <property type="match status" value="1"/>
</dbReference>
<reference evidence="13" key="1">
    <citation type="submission" date="2020-10" db="EMBL/GenBank/DDBJ databases">
        <authorList>
            <person name="Gilroy R."/>
        </authorList>
    </citation>
    <scope>NUCLEOTIDE SEQUENCE</scope>
    <source>
        <strain evidence="13">ChiGjej1B1-24693</strain>
    </source>
</reference>
<keyword evidence="3 11" id="KW-0812">Transmembrane</keyword>
<evidence type="ECO:0000313" key="13">
    <source>
        <dbReference type="EMBL" id="HIT74018.1"/>
    </source>
</evidence>
<dbReference type="SUPFAM" id="SSF52540">
    <property type="entry name" value="P-loop containing nucleoside triphosphate hydrolases"/>
    <property type="match status" value="2"/>
</dbReference>
<dbReference type="Pfam" id="PF01580">
    <property type="entry name" value="FtsK_SpoIIIE"/>
    <property type="match status" value="2"/>
</dbReference>
<dbReference type="InterPro" id="IPR023836">
    <property type="entry name" value="EccCa-like_Actinobacteria"/>
</dbReference>
<keyword evidence="2" id="KW-1003">Cell membrane</keyword>
<comment type="caution">
    <text evidence="13">The sequence shown here is derived from an EMBL/GenBank/DDBJ whole genome shotgun (WGS) entry which is preliminary data.</text>
</comment>
<dbReference type="AlphaFoldDB" id="A0A9D1GUH8"/>
<dbReference type="InterPro" id="IPR002543">
    <property type="entry name" value="FtsK_dom"/>
</dbReference>
<comment type="subcellular location">
    <subcellularLocation>
        <location evidence="1">Cell membrane</location>
        <topology evidence="1">Multi-pass membrane protein</topology>
    </subcellularLocation>
</comment>
<evidence type="ECO:0000259" key="12">
    <source>
        <dbReference type="PROSITE" id="PS50901"/>
    </source>
</evidence>
<keyword evidence="5 9" id="KW-0547">Nucleotide-binding</keyword>
<gene>
    <name evidence="13" type="primary">eccCa</name>
    <name evidence="13" type="ORF">IAA98_00355</name>
</gene>
<evidence type="ECO:0000256" key="8">
    <source>
        <dbReference type="ARBA" id="ARBA00023136"/>
    </source>
</evidence>
<sequence>MGQIVWSRGKRADAPPMPRGDLLLESPPEIPPPPGSKGFGKVLRILPMVAGAGAMAMMMSGGMGGGTGRGVMGGLMGGLYAVSMLGMMLSQTGQGSDDASIQLDSARRDYFRYLTQTRRKVRKAADAQRRAVTWRHPEPSVLWSVVGRKRMWERRADADDFMSIRLAEGPQQFAQRITPPESKPVEDLEPLTTGALRRFIRTHRTVANVPLALNLTRFGTVQLIGDLDAERALARAMVAQIATWHTPSDCRIMFCVAAENRDQWDWAKWLPHAQHPNRRDGAGATRLFAANSAELAQISDGAAGLAEDAPKHVVVVSDGVGAISVDALSSPNTRVTLIDVTTVRERPRRVEPGTAVLEVHTDALMLHRRQQSGQVARTPLGRPDALAIGTAETLARELAPYTMPAKAARAEEDSDSEDAAFEAPKDFPAMLGQGDPLNFDLRANWRLRPMHQRLRIPFGTGVDGRPVELDIKESALGGMGPHGICIGATGSGKSEFLRTLVLGLAMTHSSESLNFVLVDFKGGATFLGLDQLPHVSAVITNLEGELTLVDRMQDAIAGEMERRMEVLRSAGNFKNREDYEEARLEGADIPPMPSLFIVVDEFSELLAARPEFIELFIQIGRIGRSVAVHQLLASQRLEEGKLRGLDTFLSYRIALRTFSAAESRTVIGVPDAYELPPGPGNGYLKYDTTNMVQFKAAYVSGPWVGSGAGPVIGSSSGGMLAASALSPKKWIPPVLEFSATHVPVVEPPIEPEAEVEDEKPQESDAEIEDDESETLLNLVVSKLKGQGYPAHQVWLPPLDDPPTVNQLLRSELVVDPQRGLTTKDQRLHHTLHASPALVDRPRQQRRDPMWLDFTGSGGHLAVVGGPQSGKSTALRTVMSSLALTHTPQEVGFYVLDFGGGSMASLRDLPHVGSVCGRLDTDRVRRTIAEMTSLMQSRELAFAEHGVDSMATYRRGRRDGSLPADRFPTDVFLIVDGWGTLREDFTEQEAVLTQLAGRGLSFGIHLVASANKWSELRMAIRDLLQSRLELKLGDSFESEINRKAAVLVPSGRPGRGLSPDSLHMITAIPRIDSVESA</sequence>
<proteinExistence type="predicted"/>
<feature type="domain" description="FtsK" evidence="12">
    <location>
        <begin position="846"/>
        <end position="1038"/>
    </location>
</feature>
<feature type="domain" description="FtsK" evidence="12">
    <location>
        <begin position="464"/>
        <end position="664"/>
    </location>
</feature>
<accession>A0A9D1GUH8</accession>
<dbReference type="SMART" id="SM00382">
    <property type="entry name" value="AAA"/>
    <property type="match status" value="2"/>
</dbReference>
<keyword evidence="6 9" id="KW-0067">ATP-binding</keyword>
<name>A0A9D1GUH8_9ACTN</name>
<dbReference type="PROSITE" id="PS50901">
    <property type="entry name" value="FTSK"/>
    <property type="match status" value="2"/>
</dbReference>
<dbReference type="InterPro" id="IPR050206">
    <property type="entry name" value="FtsK/SpoIIIE/SftA"/>
</dbReference>
<dbReference type="NCBIfam" id="TIGR03925">
    <property type="entry name" value="T7SS_EccC_b"/>
    <property type="match status" value="1"/>
</dbReference>
<dbReference type="GO" id="GO:0005886">
    <property type="term" value="C:plasma membrane"/>
    <property type="evidence" value="ECO:0007669"/>
    <property type="project" value="UniProtKB-SubCell"/>
</dbReference>
<dbReference type="InterPro" id="IPR027417">
    <property type="entry name" value="P-loop_NTPase"/>
</dbReference>
<evidence type="ECO:0000256" key="3">
    <source>
        <dbReference type="ARBA" id="ARBA00022692"/>
    </source>
</evidence>
<evidence type="ECO:0000256" key="7">
    <source>
        <dbReference type="ARBA" id="ARBA00022989"/>
    </source>
</evidence>
<dbReference type="GO" id="GO:0003677">
    <property type="term" value="F:DNA binding"/>
    <property type="evidence" value="ECO:0007669"/>
    <property type="project" value="InterPro"/>
</dbReference>
<keyword evidence="4" id="KW-0677">Repeat</keyword>
<feature type="transmembrane region" description="Helical" evidence="11">
    <location>
        <begin position="42"/>
        <end position="59"/>
    </location>
</feature>
<evidence type="ECO:0000256" key="2">
    <source>
        <dbReference type="ARBA" id="ARBA00022475"/>
    </source>
</evidence>
<evidence type="ECO:0000256" key="1">
    <source>
        <dbReference type="ARBA" id="ARBA00004651"/>
    </source>
</evidence>
<evidence type="ECO:0000256" key="4">
    <source>
        <dbReference type="ARBA" id="ARBA00022737"/>
    </source>
</evidence>
<feature type="region of interest" description="Disordered" evidence="10">
    <location>
        <begin position="1"/>
        <end position="38"/>
    </location>
</feature>
<dbReference type="Proteomes" id="UP000886842">
    <property type="component" value="Unassembled WGS sequence"/>
</dbReference>
<feature type="binding site" evidence="9">
    <location>
        <begin position="864"/>
        <end position="871"/>
    </location>
    <ligand>
        <name>ATP</name>
        <dbReference type="ChEBI" id="CHEBI:30616"/>
    </ligand>
</feature>
<evidence type="ECO:0000256" key="11">
    <source>
        <dbReference type="SAM" id="Phobius"/>
    </source>
</evidence>
<evidence type="ECO:0000256" key="6">
    <source>
        <dbReference type="ARBA" id="ARBA00022840"/>
    </source>
</evidence>
<reference evidence="13" key="2">
    <citation type="journal article" date="2021" name="PeerJ">
        <title>Extensive microbial diversity within the chicken gut microbiome revealed by metagenomics and culture.</title>
        <authorList>
            <person name="Gilroy R."/>
            <person name="Ravi A."/>
            <person name="Getino M."/>
            <person name="Pursley I."/>
            <person name="Horton D.L."/>
            <person name="Alikhan N.F."/>
            <person name="Baker D."/>
            <person name="Gharbi K."/>
            <person name="Hall N."/>
            <person name="Watson M."/>
            <person name="Adriaenssens E.M."/>
            <person name="Foster-Nyarko E."/>
            <person name="Jarju S."/>
            <person name="Secka A."/>
            <person name="Antonio M."/>
            <person name="Oren A."/>
            <person name="Chaudhuri R.R."/>
            <person name="La Ragione R."/>
            <person name="Hildebrand F."/>
            <person name="Pallen M.J."/>
        </authorList>
    </citation>
    <scope>NUCLEOTIDE SEQUENCE</scope>
    <source>
        <strain evidence="13">ChiGjej1B1-24693</strain>
    </source>
</reference>
<keyword evidence="8 11" id="KW-0472">Membrane</keyword>
<dbReference type="InterPro" id="IPR003593">
    <property type="entry name" value="AAA+_ATPase"/>
</dbReference>
<dbReference type="GO" id="GO:0005524">
    <property type="term" value="F:ATP binding"/>
    <property type="evidence" value="ECO:0007669"/>
    <property type="project" value="UniProtKB-UniRule"/>
</dbReference>